<organism evidence="2 4">
    <name type="scientific">Amycolatopsis azurea DSM 43854</name>
    <dbReference type="NCBI Taxonomy" id="1238180"/>
    <lineage>
        <taxon>Bacteria</taxon>
        <taxon>Bacillati</taxon>
        <taxon>Actinomycetota</taxon>
        <taxon>Actinomycetes</taxon>
        <taxon>Pseudonocardiales</taxon>
        <taxon>Pseudonocardiaceae</taxon>
        <taxon>Amycolatopsis</taxon>
    </lineage>
</organism>
<evidence type="ECO:0000313" key="4">
    <source>
        <dbReference type="Proteomes" id="UP000014137"/>
    </source>
</evidence>
<name>M2Q539_9PSEU</name>
<dbReference type="RefSeq" id="WP_005156080.1">
    <property type="nucleotide sequence ID" value="NZ_ANMG01000025.1"/>
</dbReference>
<sequence>MQDWYTRAVRLRSEVFTGTPYAHVSPMQWQIDPASLRGIAHDRGYVEIPSMFQGCLSFQFAPRQFSQPPAFDGPDRPDKDRERWLLNHLSGSDRVWISLKHANLSARRVAEVAGSEGLRVAADFSDRNDRILLLSRDPSAPWLPLPAPVGVRFRYAWLNYIAPVTVFLLLAIAAMIVGAPDQFENPVSSLLFLAAFIGAIPAAFTTSLFPRTARVGWLAREFDGSQHVEFALRSYQISPELVTQIAGYHGYVLYAQTATQAGGPILKFSKRV</sequence>
<dbReference type="EMBL" id="MUXN01000001">
    <property type="protein sequence ID" value="OOC08854.1"/>
    <property type="molecule type" value="Genomic_DNA"/>
</dbReference>
<accession>M2Q539</accession>
<evidence type="ECO:0000313" key="2">
    <source>
        <dbReference type="EMBL" id="EMD27100.1"/>
    </source>
</evidence>
<dbReference type="Proteomes" id="UP000188551">
    <property type="component" value="Unassembled WGS sequence"/>
</dbReference>
<evidence type="ECO:0000313" key="5">
    <source>
        <dbReference type="Proteomes" id="UP000188551"/>
    </source>
</evidence>
<reference evidence="2 4" key="1">
    <citation type="submission" date="2012-10" db="EMBL/GenBank/DDBJ databases">
        <title>Genome assembly of Amycolatopsis azurea DSM 43854.</title>
        <authorList>
            <person name="Khatri I."/>
            <person name="Kaur I."/>
            <person name="Subramanian S."/>
            <person name="Mayilraj S."/>
        </authorList>
    </citation>
    <scope>NUCLEOTIDE SEQUENCE [LARGE SCALE GENOMIC DNA]</scope>
    <source>
        <strain evidence="2 4">DSM 43854</strain>
    </source>
</reference>
<keyword evidence="1" id="KW-0812">Transmembrane</keyword>
<proteinExistence type="predicted"/>
<dbReference type="OrthoDB" id="3616227at2"/>
<gene>
    <name evidence="3" type="ORF">B0293_01955</name>
    <name evidence="2" type="ORF">C791_2608</name>
</gene>
<keyword evidence="1" id="KW-1133">Transmembrane helix</keyword>
<keyword evidence="1" id="KW-0472">Membrane</keyword>
<evidence type="ECO:0000313" key="3">
    <source>
        <dbReference type="EMBL" id="OOC08854.1"/>
    </source>
</evidence>
<feature type="transmembrane region" description="Helical" evidence="1">
    <location>
        <begin position="157"/>
        <end position="178"/>
    </location>
</feature>
<feature type="transmembrane region" description="Helical" evidence="1">
    <location>
        <begin position="190"/>
        <end position="210"/>
    </location>
</feature>
<protein>
    <submittedName>
        <fullName evidence="2">Uncharacterized protein</fullName>
    </submittedName>
</protein>
<dbReference type="Proteomes" id="UP000014137">
    <property type="component" value="Unassembled WGS sequence"/>
</dbReference>
<dbReference type="PATRIC" id="fig|1238180.3.peg.3207"/>
<comment type="caution">
    <text evidence="2">The sequence shown here is derived from an EMBL/GenBank/DDBJ whole genome shotgun (WGS) entry which is preliminary data.</text>
</comment>
<dbReference type="EMBL" id="ANMG01000025">
    <property type="protein sequence ID" value="EMD27100.1"/>
    <property type="molecule type" value="Genomic_DNA"/>
</dbReference>
<keyword evidence="5" id="KW-1185">Reference proteome</keyword>
<reference evidence="3 5" key="2">
    <citation type="submission" date="2017-02" db="EMBL/GenBank/DDBJ databases">
        <title>Amycolatopsis azurea DSM 43854 draft genome.</title>
        <authorList>
            <person name="Mayilraj S."/>
        </authorList>
    </citation>
    <scope>NUCLEOTIDE SEQUENCE [LARGE SCALE GENOMIC DNA]</scope>
    <source>
        <strain evidence="3 5">DSM 43854</strain>
    </source>
</reference>
<dbReference type="AlphaFoldDB" id="M2Q539"/>
<evidence type="ECO:0000256" key="1">
    <source>
        <dbReference type="SAM" id="Phobius"/>
    </source>
</evidence>